<dbReference type="Proteomes" id="UP000176850">
    <property type="component" value="Unassembled WGS sequence"/>
</dbReference>
<reference evidence="2 3" key="1">
    <citation type="journal article" date="2016" name="Nat. Commun.">
        <title>Thousands of microbial genomes shed light on interconnected biogeochemical processes in an aquifer system.</title>
        <authorList>
            <person name="Anantharaman K."/>
            <person name="Brown C.T."/>
            <person name="Hug L.A."/>
            <person name="Sharon I."/>
            <person name="Castelle C.J."/>
            <person name="Probst A.J."/>
            <person name="Thomas B.C."/>
            <person name="Singh A."/>
            <person name="Wilkins M.J."/>
            <person name="Karaoz U."/>
            <person name="Brodie E.L."/>
            <person name="Williams K.H."/>
            <person name="Hubbard S.S."/>
            <person name="Banfield J.F."/>
        </authorList>
    </citation>
    <scope>NUCLEOTIDE SEQUENCE [LARGE SCALE GENOMIC DNA]</scope>
</reference>
<dbReference type="AlphaFoldDB" id="A0A1F7GK94"/>
<feature type="transmembrane region" description="Helical" evidence="1">
    <location>
        <begin position="231"/>
        <end position="254"/>
    </location>
</feature>
<feature type="transmembrane region" description="Helical" evidence="1">
    <location>
        <begin position="188"/>
        <end position="210"/>
    </location>
</feature>
<keyword evidence="1" id="KW-0812">Transmembrane</keyword>
<protein>
    <submittedName>
        <fullName evidence="2">Uncharacterized protein</fullName>
    </submittedName>
</protein>
<comment type="caution">
    <text evidence="2">The sequence shown here is derived from an EMBL/GenBank/DDBJ whole genome shotgun (WGS) entry which is preliminary data.</text>
</comment>
<evidence type="ECO:0000313" key="3">
    <source>
        <dbReference type="Proteomes" id="UP000176850"/>
    </source>
</evidence>
<organism evidence="2 3">
    <name type="scientific">Candidatus Roizmanbacteria bacterium RIFCSPHIGHO2_01_FULL_39_24</name>
    <dbReference type="NCBI Taxonomy" id="1802032"/>
    <lineage>
        <taxon>Bacteria</taxon>
        <taxon>Candidatus Roizmaniibacteriota</taxon>
    </lineage>
</organism>
<keyword evidence="1" id="KW-0472">Membrane</keyword>
<keyword evidence="1" id="KW-1133">Transmembrane helix</keyword>
<dbReference type="EMBL" id="MFZH01000012">
    <property type="protein sequence ID" value="OGK19348.1"/>
    <property type="molecule type" value="Genomic_DNA"/>
</dbReference>
<evidence type="ECO:0000313" key="2">
    <source>
        <dbReference type="EMBL" id="OGK19348.1"/>
    </source>
</evidence>
<name>A0A1F7GK94_9BACT</name>
<sequence length="260" mass="28255">MRLRIIFAIATLFYLLSVNISVYAVTPTPTIELPEVLKHSCGIADFKGIDQCCRPPTFREKVQPIEDKIADIPILGRIFNSVGNGIIGAVDGTIDGYSAKLIPQCIGSFPIYEDREDPKTGRIVKNMCVCSSKNPQTGANIKKLNEICNQYDEKSPEKDDCIKCADSGGILTGLACIKTDFSTFISEFLLRTGVGFGGIIALGCIIYASITIQTSQGNPETIQKAREQIKSCLFGLLLILFSVLILQIIGVNILGLPGFK</sequence>
<gene>
    <name evidence="2" type="ORF">A2799_02415</name>
</gene>
<evidence type="ECO:0000256" key="1">
    <source>
        <dbReference type="SAM" id="Phobius"/>
    </source>
</evidence>
<proteinExistence type="predicted"/>
<accession>A0A1F7GK94</accession>